<dbReference type="RefSeq" id="WP_284151834.1">
    <property type="nucleotide sequence ID" value="NZ_AP025516.1"/>
</dbReference>
<sequence>MARKRQARTGRNPLSYRERSYRSRTAAAGLTISRVRLRETDLQILATTDVHRLAGELVARCRLQIETYIGHHRDFARSLAPLPDDELAPPIIRQMLAAGALAGVGPMAAVAGAIAEFVGRGLLEAGQKEVIVENGGDVFLLRTRPCTIGVFAGRSSLSNRVGVHLPAEAMPLGICTSSGTVGHSLSLGQADSVTVIAATAAVADAFATRLGNEAGRGEKAEAAIGRVLAVAKTMPAIRGVLAIHGETMGAYGDIELYPLS</sequence>
<keyword evidence="2" id="KW-1185">Reference proteome</keyword>
<dbReference type="PIRSF" id="PIRSF006421">
    <property type="entry name" value="UCP006421"/>
    <property type="match status" value="1"/>
</dbReference>
<protein>
    <submittedName>
        <fullName evidence="1">Thiamine biosynthesis protein ApbE</fullName>
    </submittedName>
</protein>
<gene>
    <name evidence="1" type="ORF">DPPLL_28430</name>
</gene>
<dbReference type="InterPro" id="IPR003374">
    <property type="entry name" value="ApbE-like_sf"/>
</dbReference>
<reference evidence="1 2" key="1">
    <citation type="submission" date="2022-01" db="EMBL/GenBank/DDBJ databases">
        <title>Desulfofustis limnae sp. nov., a novel mesophilic sulfate-reducing bacterium isolated from marsh soil.</title>
        <authorList>
            <person name="Watanabe M."/>
            <person name="Takahashi A."/>
            <person name="Kojima H."/>
            <person name="Fukui M."/>
        </authorList>
    </citation>
    <scope>NUCLEOTIDE SEQUENCE [LARGE SCALE GENOMIC DNA]</scope>
    <source>
        <strain evidence="1 2">PPLL</strain>
    </source>
</reference>
<organism evidence="1 2">
    <name type="scientific">Desulfofustis limnaeus</name>
    <dbReference type="NCBI Taxonomy" id="2740163"/>
    <lineage>
        <taxon>Bacteria</taxon>
        <taxon>Pseudomonadati</taxon>
        <taxon>Thermodesulfobacteriota</taxon>
        <taxon>Desulfobulbia</taxon>
        <taxon>Desulfobulbales</taxon>
        <taxon>Desulfocapsaceae</taxon>
        <taxon>Desulfofustis</taxon>
    </lineage>
</organism>
<evidence type="ECO:0000313" key="1">
    <source>
        <dbReference type="EMBL" id="BDD88478.1"/>
    </source>
</evidence>
<dbReference type="Proteomes" id="UP000830055">
    <property type="component" value="Chromosome"/>
</dbReference>
<dbReference type="Gene3D" id="3.10.520.10">
    <property type="entry name" value="ApbE-like domains"/>
    <property type="match status" value="1"/>
</dbReference>
<accession>A0ABM7WC17</accession>
<dbReference type="SUPFAM" id="SSF143631">
    <property type="entry name" value="ApbE-like"/>
    <property type="match status" value="1"/>
</dbReference>
<dbReference type="InterPro" id="IPR007183">
    <property type="entry name" value="UPF0280"/>
</dbReference>
<evidence type="ECO:0000313" key="2">
    <source>
        <dbReference type="Proteomes" id="UP000830055"/>
    </source>
</evidence>
<proteinExistence type="predicted"/>
<dbReference type="EMBL" id="AP025516">
    <property type="protein sequence ID" value="BDD88478.1"/>
    <property type="molecule type" value="Genomic_DNA"/>
</dbReference>
<name>A0ABM7WC17_9BACT</name>